<evidence type="ECO:0000313" key="1">
    <source>
        <dbReference type="EMBL" id="CAE7333644.1"/>
    </source>
</evidence>
<reference evidence="1" key="1">
    <citation type="submission" date="2021-02" db="EMBL/GenBank/DDBJ databases">
        <authorList>
            <person name="Dougan E. K."/>
            <person name="Rhodes N."/>
            <person name="Thang M."/>
            <person name="Chan C."/>
        </authorList>
    </citation>
    <scope>NUCLEOTIDE SEQUENCE</scope>
</reference>
<dbReference type="Proteomes" id="UP000649617">
    <property type="component" value="Unassembled WGS sequence"/>
</dbReference>
<sequence>GIVIPIPFFNEVKIAFKGSCIYQINDTVSDPTAALAKVGVPAESSTYICQVIEETCGPVRCAAPSGACHEQLKIPFNTTEECRSYYDSLPYRCASDDDTSRGNSQSCRLLHRHLAGIAEEQALHHCSHVGPESDGKCDISDCPNALYCRDPQCIIRGYCTQDSNFVMSCAWNYSPGAILVNSAELLQHVWLGLQAIIAYTFFR</sequence>
<feature type="non-terminal residue" evidence="1">
    <location>
        <position position="1"/>
    </location>
</feature>
<dbReference type="EMBL" id="CAJNIZ010012409">
    <property type="protein sequence ID" value="CAE7333644.1"/>
    <property type="molecule type" value="Genomic_DNA"/>
</dbReference>
<gene>
    <name evidence="1" type="ORF">SPIL2461_LOCUS7785</name>
</gene>
<proteinExistence type="predicted"/>
<protein>
    <submittedName>
        <fullName evidence="1">Uncharacterized protein</fullName>
    </submittedName>
</protein>
<evidence type="ECO:0000313" key="2">
    <source>
        <dbReference type="Proteomes" id="UP000649617"/>
    </source>
</evidence>
<accession>A0A812NZG9</accession>
<comment type="caution">
    <text evidence="1">The sequence shown here is derived from an EMBL/GenBank/DDBJ whole genome shotgun (WGS) entry which is preliminary data.</text>
</comment>
<name>A0A812NZG9_SYMPI</name>
<organism evidence="1 2">
    <name type="scientific">Symbiodinium pilosum</name>
    <name type="common">Dinoflagellate</name>
    <dbReference type="NCBI Taxonomy" id="2952"/>
    <lineage>
        <taxon>Eukaryota</taxon>
        <taxon>Sar</taxon>
        <taxon>Alveolata</taxon>
        <taxon>Dinophyceae</taxon>
        <taxon>Suessiales</taxon>
        <taxon>Symbiodiniaceae</taxon>
        <taxon>Symbiodinium</taxon>
    </lineage>
</organism>
<dbReference type="AlphaFoldDB" id="A0A812NZG9"/>
<keyword evidence="2" id="KW-1185">Reference proteome</keyword>